<keyword evidence="7" id="KW-0249">Electron transport</keyword>
<dbReference type="PANTHER" id="PTHR10106:SF0">
    <property type="entry name" value="LD36721P"/>
    <property type="match status" value="1"/>
</dbReference>
<evidence type="ECO:0000256" key="9">
    <source>
        <dbReference type="ARBA" id="ARBA00023004"/>
    </source>
</evidence>
<dbReference type="Proteomes" id="UP001152795">
    <property type="component" value="Unassembled WGS sequence"/>
</dbReference>
<keyword evidence="6" id="KW-0479">Metal-binding</keyword>
<evidence type="ECO:0000256" key="6">
    <source>
        <dbReference type="ARBA" id="ARBA00022723"/>
    </source>
</evidence>
<accession>A0A7D9HBZ7</accession>
<dbReference type="Pfam" id="PF03188">
    <property type="entry name" value="Cytochrom_B561"/>
    <property type="match status" value="1"/>
</dbReference>
<evidence type="ECO:0000256" key="3">
    <source>
        <dbReference type="ARBA" id="ARBA00022448"/>
    </source>
</evidence>
<comment type="cofactor">
    <cofactor evidence="1">
        <name>heme b</name>
        <dbReference type="ChEBI" id="CHEBI:60344"/>
    </cofactor>
</comment>
<organism evidence="11 12">
    <name type="scientific">Paramuricea clavata</name>
    <name type="common">Red gorgonian</name>
    <name type="synonym">Violescent sea-whip</name>
    <dbReference type="NCBI Taxonomy" id="317549"/>
    <lineage>
        <taxon>Eukaryota</taxon>
        <taxon>Metazoa</taxon>
        <taxon>Cnidaria</taxon>
        <taxon>Anthozoa</taxon>
        <taxon>Octocorallia</taxon>
        <taxon>Malacalcyonacea</taxon>
        <taxon>Plexauridae</taxon>
        <taxon>Paramuricea</taxon>
    </lineage>
</organism>
<keyword evidence="10" id="KW-0472">Membrane</keyword>
<keyword evidence="4" id="KW-0349">Heme</keyword>
<evidence type="ECO:0000256" key="10">
    <source>
        <dbReference type="ARBA" id="ARBA00023136"/>
    </source>
</evidence>
<dbReference type="OrthoDB" id="907479at2759"/>
<evidence type="ECO:0000256" key="7">
    <source>
        <dbReference type="ARBA" id="ARBA00022982"/>
    </source>
</evidence>
<evidence type="ECO:0000313" key="11">
    <source>
        <dbReference type="EMBL" id="CAB3979051.1"/>
    </source>
</evidence>
<comment type="caution">
    <text evidence="11">The sequence shown here is derived from an EMBL/GenBank/DDBJ whole genome shotgun (WGS) entry which is preliminary data.</text>
</comment>
<dbReference type="GO" id="GO:0016491">
    <property type="term" value="F:oxidoreductase activity"/>
    <property type="evidence" value="ECO:0007669"/>
    <property type="project" value="InterPro"/>
</dbReference>
<keyword evidence="12" id="KW-1185">Reference proteome</keyword>
<evidence type="ECO:0000256" key="2">
    <source>
        <dbReference type="ARBA" id="ARBA00004141"/>
    </source>
</evidence>
<dbReference type="PANTHER" id="PTHR10106">
    <property type="entry name" value="CYTOCHROME B561-RELATED"/>
    <property type="match status" value="1"/>
</dbReference>
<dbReference type="PROSITE" id="PS50939">
    <property type="entry name" value="CYTOCHROME_B561"/>
    <property type="match status" value="1"/>
</dbReference>
<keyword evidence="3" id="KW-0813">Transport</keyword>
<keyword evidence="8" id="KW-1133">Transmembrane helix</keyword>
<reference evidence="11" key="1">
    <citation type="submission" date="2020-04" db="EMBL/GenBank/DDBJ databases">
        <authorList>
            <person name="Alioto T."/>
            <person name="Alioto T."/>
            <person name="Gomez Garrido J."/>
        </authorList>
    </citation>
    <scope>NUCLEOTIDE SEQUENCE</scope>
    <source>
        <strain evidence="11">A484AB</strain>
    </source>
</reference>
<keyword evidence="5" id="KW-0812">Transmembrane</keyword>
<dbReference type="FunFam" id="1.20.120.1770:FF:000001">
    <property type="entry name" value="Cytochrome b reductase 1"/>
    <property type="match status" value="1"/>
</dbReference>
<proteinExistence type="predicted"/>
<keyword evidence="9" id="KW-0408">Iron</keyword>
<comment type="subcellular location">
    <subcellularLocation>
        <location evidence="2">Membrane</location>
        <topology evidence="2">Multi-pass membrane protein</topology>
    </subcellularLocation>
</comment>
<gene>
    <name evidence="11" type="ORF">PACLA_8A068783</name>
</gene>
<evidence type="ECO:0000313" key="12">
    <source>
        <dbReference type="Proteomes" id="UP001152795"/>
    </source>
</evidence>
<dbReference type="InterPro" id="IPR043205">
    <property type="entry name" value="CYB561/CYBRD1-like"/>
</dbReference>
<dbReference type="SMART" id="SM00665">
    <property type="entry name" value="B561"/>
    <property type="match status" value="1"/>
</dbReference>
<dbReference type="Gene3D" id="1.20.120.1770">
    <property type="match status" value="1"/>
</dbReference>
<dbReference type="GO" id="GO:0046872">
    <property type="term" value="F:metal ion binding"/>
    <property type="evidence" value="ECO:0007669"/>
    <property type="project" value="UniProtKB-KW"/>
</dbReference>
<dbReference type="GO" id="GO:0016020">
    <property type="term" value="C:membrane"/>
    <property type="evidence" value="ECO:0007669"/>
    <property type="project" value="UniProtKB-SubCell"/>
</dbReference>
<evidence type="ECO:0000256" key="5">
    <source>
        <dbReference type="ARBA" id="ARBA00022692"/>
    </source>
</evidence>
<evidence type="ECO:0000256" key="1">
    <source>
        <dbReference type="ARBA" id="ARBA00001970"/>
    </source>
</evidence>
<protein>
    <submittedName>
        <fullName evidence="11">Cytochrome b561</fullName>
    </submittedName>
</protein>
<sequence length="242" mass="27138">MPAKEEEFIPRAAFASAVTSSQLFGVVAMIMTGIWMSKYEDGFAWDGSDKQFNYHPLFMVIGLVFLNAEAMISYRVFRYETKVVVKSMHFCLQVAAFIFAVVGLLAVFSVRNHQGGENITSLHSWIGMIIVVIFGLQLSFGFIVFVLPGVPEKTKEVYLRFHKFFGVSIFVASIAQCCIGIAQHSVVTIKETLGTEAMLANFLGLVLIVFCFSVLAVVIPDEFRRLTDKERAIVMLERYDSE</sequence>
<dbReference type="EMBL" id="CACRXK020000163">
    <property type="protein sequence ID" value="CAB3979051.1"/>
    <property type="molecule type" value="Genomic_DNA"/>
</dbReference>
<evidence type="ECO:0000256" key="8">
    <source>
        <dbReference type="ARBA" id="ARBA00022989"/>
    </source>
</evidence>
<name>A0A7D9HBZ7_PARCT</name>
<evidence type="ECO:0000256" key="4">
    <source>
        <dbReference type="ARBA" id="ARBA00022617"/>
    </source>
</evidence>
<dbReference type="InterPro" id="IPR006593">
    <property type="entry name" value="Cyt_b561/ferric_Rdtase_TM"/>
</dbReference>
<dbReference type="AlphaFoldDB" id="A0A7D9HBZ7"/>